<evidence type="ECO:0000256" key="1">
    <source>
        <dbReference type="ARBA" id="ARBA00022540"/>
    </source>
</evidence>
<protein>
    <submittedName>
        <fullName evidence="3">Elongation initiation factor 6</fullName>
    </submittedName>
</protein>
<accession>A0A0H5BK06</accession>
<organism evidence="3">
    <name type="scientific">Lotharella vacuolata</name>
    <dbReference type="NCBI Taxonomy" id="74820"/>
    <lineage>
        <taxon>Eukaryota</taxon>
        <taxon>Sar</taxon>
        <taxon>Rhizaria</taxon>
        <taxon>Cercozoa</taxon>
        <taxon>Chlorarachniophyceae</taxon>
        <taxon>Lotharella</taxon>
    </lineage>
</organism>
<name>A0A0H5BK06_9EUKA</name>
<proteinExistence type="predicted"/>
<dbReference type="SUPFAM" id="SSF55909">
    <property type="entry name" value="Pentein"/>
    <property type="match status" value="1"/>
</dbReference>
<gene>
    <name evidence="3" type="primary">eif6</name>
</gene>
<dbReference type="AlphaFoldDB" id="A0A0H5BK06"/>
<evidence type="ECO:0000313" key="3">
    <source>
        <dbReference type="EMBL" id="BAS01480.1"/>
    </source>
</evidence>
<reference evidence="3" key="1">
    <citation type="journal article" date="2015" name="Genome Biol. Evol.">
        <title>Nucleomorph Genome Sequences of Two Chlorarachniophytes, Amorphochlora amoebiformis and Lotharella vacuolata.</title>
        <authorList>
            <person name="Suzuki S."/>
            <person name="Shirato S."/>
            <person name="Hirakawa Y."/>
            <person name="Ishida K."/>
        </authorList>
    </citation>
    <scope>NUCLEOTIDE SEQUENCE</scope>
    <source>
        <strain evidence="3">CCMP240</strain>
    </source>
</reference>
<dbReference type="InterPro" id="IPR002769">
    <property type="entry name" value="eIF6"/>
</dbReference>
<dbReference type="PANTHER" id="PTHR10784">
    <property type="entry name" value="TRANSLATION INITIATION FACTOR 6"/>
    <property type="match status" value="1"/>
</dbReference>
<dbReference type="Gene3D" id="3.75.10.10">
    <property type="entry name" value="L-arginine/glycine Amidinotransferase, Chain A"/>
    <property type="match status" value="1"/>
</dbReference>
<dbReference type="GO" id="GO:0043022">
    <property type="term" value="F:ribosome binding"/>
    <property type="evidence" value="ECO:0007669"/>
    <property type="project" value="InterPro"/>
</dbReference>
<sequence length="221" mass="25515">MFLKISLKNSELLGIYMNLTNKYLIIPNKNNIKEEIIFKDIFKKNIRIINTSIGESSLIGSLSIGNDKGLIISNLLIRREFLFIRRNLPKDITIVPLQLSFNNPSAVLSVNNNLLLTSINHRKIIIQNFNSILKCKCLILNNINFTIDKYNFPMNNFCALTSQISDKIALILSSIIQMPIFCIEYYNNYNLIGSNFVLNDRVFIFGKTFNLEWLKNIRCVI</sequence>
<keyword evidence="3" id="KW-0542">Nucleomorph</keyword>
<geneLocation type="nucleomorph" evidence="3"/>
<dbReference type="EMBL" id="AB996599">
    <property type="protein sequence ID" value="BAS01480.1"/>
    <property type="molecule type" value="Genomic_DNA"/>
</dbReference>
<evidence type="ECO:0000256" key="2">
    <source>
        <dbReference type="ARBA" id="ARBA00022917"/>
    </source>
</evidence>
<keyword evidence="1 3" id="KW-0396">Initiation factor</keyword>
<keyword evidence="2" id="KW-0648">Protein biosynthesis</keyword>
<dbReference type="GO" id="GO:0003743">
    <property type="term" value="F:translation initiation factor activity"/>
    <property type="evidence" value="ECO:0007669"/>
    <property type="project" value="UniProtKB-KW"/>
</dbReference>
<dbReference type="GO" id="GO:0042256">
    <property type="term" value="P:cytosolic ribosome assembly"/>
    <property type="evidence" value="ECO:0007669"/>
    <property type="project" value="InterPro"/>
</dbReference>
<dbReference type="SMART" id="SM00654">
    <property type="entry name" value="eIF6"/>
    <property type="match status" value="1"/>
</dbReference>
<dbReference type="Pfam" id="PF01912">
    <property type="entry name" value="eIF-6"/>
    <property type="match status" value="1"/>
</dbReference>